<dbReference type="PANTHER" id="PTHR46082:SF6">
    <property type="entry name" value="AAA+ ATPASE DOMAIN-CONTAINING PROTEIN-RELATED"/>
    <property type="match status" value="1"/>
</dbReference>
<reference evidence="2" key="1">
    <citation type="submission" date="2021-01" db="EMBL/GenBank/DDBJ databases">
        <title>WGS of actinomycetes isolated from Thailand.</title>
        <authorList>
            <person name="Thawai C."/>
        </authorList>
    </citation>
    <scope>NUCLEOTIDE SEQUENCE</scope>
    <source>
        <strain evidence="2">RCU-197</strain>
    </source>
</reference>
<dbReference type="PRINTS" id="PR00364">
    <property type="entry name" value="DISEASERSIST"/>
</dbReference>
<evidence type="ECO:0000256" key="1">
    <source>
        <dbReference type="SAM" id="MobiDB-lite"/>
    </source>
</evidence>
<dbReference type="InterPro" id="IPR053137">
    <property type="entry name" value="NLR-like"/>
</dbReference>
<dbReference type="Gene3D" id="3.40.50.300">
    <property type="entry name" value="P-loop containing nucleotide triphosphate hydrolases"/>
    <property type="match status" value="1"/>
</dbReference>
<dbReference type="Pfam" id="PF13424">
    <property type="entry name" value="TPR_12"/>
    <property type="match status" value="4"/>
</dbReference>
<dbReference type="InterPro" id="IPR011990">
    <property type="entry name" value="TPR-like_helical_dom_sf"/>
</dbReference>
<protein>
    <submittedName>
        <fullName evidence="2">Tetratricopeptide repeat protein</fullName>
    </submittedName>
</protein>
<dbReference type="AlphaFoldDB" id="A0A937EHB9"/>
<dbReference type="Gene3D" id="1.25.40.10">
    <property type="entry name" value="Tetratricopeptide repeat domain"/>
    <property type="match status" value="2"/>
</dbReference>
<comment type="caution">
    <text evidence="2">The sequence shown here is derived from an EMBL/GenBank/DDBJ whole genome shotgun (WGS) entry which is preliminary data.</text>
</comment>
<sequence>MTDGYGPGEGDPRATGPRSVAVGGGVGVAITGDGAQVVMLPPEAVRWAKDVEAPPGAGNLPGSASGVFVGRRDELAELRRLLTSGGEAAVTQVSGMRAIHGLGGIGKSTLALRYAHTFRRSYALVWWINAVSTEQIVSGLAGLATRLCPQWAATAGVQERAAWSILWLQWHPGWLLVFDNVEDPADLRHYLGSLPDGHHLATSRTATGWHAIAPSMPLGLLDPDAAVTLLCTLSLGPGHVPTARQRQDAAALAADLGRLPLALEQAGAYLFETGTSMADYRDMLGQVMDTAAGGIDPERTIARIWRHTLTAIERRNPQALTLLHAMAWLAPDAVPRIVLASLVPDPLALGKALGALHAYNMVSFTQDRGASMHRLVQAVLRNAPVAGDGTGPRGRREAERAVCRILPQEQDVKAEQAGPWERLLPHVMALVESAPPGHLPSSEATDGYYAAAQYLYRQGREAQAVPLRQAILDHHVRTLGQDHQETLVSRHNLAYACREAGDLRRAVTLFEDTLARRVRVTGDTHTGTLITRNQLALTYQESGDLQRAMAMFEATLAQQVRTLGETHRDTLVTRHNLACAYRKAGDVQRAIALFETTLAQEIQALGDAYPDTLITRNQLATTYQEAGELRRAMALFEATLAQQVQTRGETHPDTLVTRHNLACACREAGDLERAIALFEVTLAQRVQVLGDTHPETLITRNQFGVTYQEAGDLQRAMALYETTLAQQVQTLGDTHPDTLVTRHNLASAHRETGDLRRAIALFETTLAQRLQIMGETHPETQVTRRQLDYTYREAEVLERGGTAAPPSEAAPRRPDAEAGTG</sequence>
<dbReference type="PANTHER" id="PTHR46082">
    <property type="entry name" value="ATP/GTP-BINDING PROTEIN-RELATED"/>
    <property type="match status" value="1"/>
</dbReference>
<dbReference type="SUPFAM" id="SSF48452">
    <property type="entry name" value="TPR-like"/>
    <property type="match status" value="3"/>
</dbReference>
<dbReference type="SUPFAM" id="SSF52540">
    <property type="entry name" value="P-loop containing nucleoside triphosphate hydrolases"/>
    <property type="match status" value="1"/>
</dbReference>
<dbReference type="InterPro" id="IPR027417">
    <property type="entry name" value="P-loop_NTPase"/>
</dbReference>
<proteinExistence type="predicted"/>
<evidence type="ECO:0000313" key="2">
    <source>
        <dbReference type="EMBL" id="MBL1083103.1"/>
    </source>
</evidence>
<dbReference type="RefSeq" id="WP_201835527.1">
    <property type="nucleotide sequence ID" value="NZ_JAERRK010000006.1"/>
</dbReference>
<feature type="region of interest" description="Disordered" evidence="1">
    <location>
        <begin position="1"/>
        <end position="20"/>
    </location>
</feature>
<dbReference type="EMBL" id="JAERRK010000006">
    <property type="protein sequence ID" value="MBL1083103.1"/>
    <property type="molecule type" value="Genomic_DNA"/>
</dbReference>
<feature type="compositionally biased region" description="Basic and acidic residues" evidence="1">
    <location>
        <begin position="810"/>
        <end position="821"/>
    </location>
</feature>
<dbReference type="Proteomes" id="UP000661858">
    <property type="component" value="Unassembled WGS sequence"/>
</dbReference>
<accession>A0A937EHB9</accession>
<dbReference type="SMART" id="SM00028">
    <property type="entry name" value="TPR"/>
    <property type="match status" value="7"/>
</dbReference>
<feature type="region of interest" description="Disordered" evidence="1">
    <location>
        <begin position="795"/>
        <end position="821"/>
    </location>
</feature>
<dbReference type="InterPro" id="IPR019734">
    <property type="entry name" value="TPR_rpt"/>
</dbReference>
<gene>
    <name evidence="2" type="ORF">JK359_14100</name>
</gene>
<organism evidence="2 3">
    <name type="scientific">Streptomyces actinomycinicus</name>
    <dbReference type="NCBI Taxonomy" id="1695166"/>
    <lineage>
        <taxon>Bacteria</taxon>
        <taxon>Bacillati</taxon>
        <taxon>Actinomycetota</taxon>
        <taxon>Actinomycetes</taxon>
        <taxon>Kitasatosporales</taxon>
        <taxon>Streptomycetaceae</taxon>
        <taxon>Streptomyces</taxon>
    </lineage>
</organism>
<dbReference type="NCBIfam" id="NF040586">
    <property type="entry name" value="FxSxx_TPR"/>
    <property type="match status" value="1"/>
</dbReference>
<evidence type="ECO:0000313" key="3">
    <source>
        <dbReference type="Proteomes" id="UP000661858"/>
    </source>
</evidence>
<keyword evidence="3" id="KW-1185">Reference proteome</keyword>
<name>A0A937EHB9_9ACTN</name>